<evidence type="ECO:0000256" key="1">
    <source>
        <dbReference type="SAM" id="MobiDB-lite"/>
    </source>
</evidence>
<gene>
    <name evidence="3" type="ORF">FVF75_11955</name>
</gene>
<evidence type="ECO:0000313" key="4">
    <source>
        <dbReference type="Proteomes" id="UP000322080"/>
    </source>
</evidence>
<sequence length="215" mass="23937">MTDDKAHSQKTASPERDIRTAVPGATALKALTHPDRARMLGILRLEGPQTATALAKRLGLNSGATSYHLRQLAKYGFIEPADDVGNKRERWWRPRHETTRFNPAEFSSEEIEDGLAVMQAVLSQHAELMQRALEQFPQQPREWQKAWDASDFTFTMSAEQALALKEKLATVLWDEMRRAPPPTAPHAPGTKPYTVLVHCFPFPGVGGRGDADRGA</sequence>
<name>A0A5D0RKV4_9RHOB</name>
<dbReference type="InterPro" id="IPR011991">
    <property type="entry name" value="ArsR-like_HTH"/>
</dbReference>
<dbReference type="InterPro" id="IPR036388">
    <property type="entry name" value="WH-like_DNA-bd_sf"/>
</dbReference>
<feature type="compositionally biased region" description="Basic and acidic residues" evidence="1">
    <location>
        <begin position="1"/>
        <end position="19"/>
    </location>
</feature>
<dbReference type="Gene3D" id="1.10.10.10">
    <property type="entry name" value="Winged helix-like DNA-binding domain superfamily/Winged helix DNA-binding domain"/>
    <property type="match status" value="1"/>
</dbReference>
<feature type="domain" description="HTH arsR-type" evidence="2">
    <location>
        <begin position="26"/>
        <end position="120"/>
    </location>
</feature>
<dbReference type="InterPro" id="IPR001845">
    <property type="entry name" value="HTH_ArsR_DNA-bd_dom"/>
</dbReference>
<reference evidence="3 4" key="1">
    <citation type="submission" date="2019-08" db="EMBL/GenBank/DDBJ databases">
        <title>Identification of a novel species of the genus Boseongicola.</title>
        <authorList>
            <person name="Zhang X.-Q."/>
        </authorList>
    </citation>
    <scope>NUCLEOTIDE SEQUENCE [LARGE SCALE GENOMIC DNA]</scope>
    <source>
        <strain evidence="3 4">HY14</strain>
    </source>
</reference>
<dbReference type="Proteomes" id="UP000322080">
    <property type="component" value="Unassembled WGS sequence"/>
</dbReference>
<dbReference type="InterPro" id="IPR036390">
    <property type="entry name" value="WH_DNA-bd_sf"/>
</dbReference>
<dbReference type="Pfam" id="PF12840">
    <property type="entry name" value="HTH_20"/>
    <property type="match status" value="1"/>
</dbReference>
<organism evidence="3 4">
    <name type="scientific">Maritimibacter fusiformis</name>
    <dbReference type="NCBI Taxonomy" id="2603819"/>
    <lineage>
        <taxon>Bacteria</taxon>
        <taxon>Pseudomonadati</taxon>
        <taxon>Pseudomonadota</taxon>
        <taxon>Alphaproteobacteria</taxon>
        <taxon>Rhodobacterales</taxon>
        <taxon>Roseobacteraceae</taxon>
        <taxon>Maritimibacter</taxon>
    </lineage>
</organism>
<dbReference type="GO" id="GO:0003700">
    <property type="term" value="F:DNA-binding transcription factor activity"/>
    <property type="evidence" value="ECO:0007669"/>
    <property type="project" value="InterPro"/>
</dbReference>
<comment type="caution">
    <text evidence="3">The sequence shown here is derived from an EMBL/GenBank/DDBJ whole genome shotgun (WGS) entry which is preliminary data.</text>
</comment>
<protein>
    <submittedName>
        <fullName evidence="3">Helix-turn-helix domain-containing protein</fullName>
    </submittedName>
</protein>
<accession>A0A5D0RKV4</accession>
<dbReference type="RefSeq" id="WP_148378208.1">
    <property type="nucleotide sequence ID" value="NZ_VSIY01000009.1"/>
</dbReference>
<evidence type="ECO:0000313" key="3">
    <source>
        <dbReference type="EMBL" id="TYB81144.1"/>
    </source>
</evidence>
<evidence type="ECO:0000259" key="2">
    <source>
        <dbReference type="SMART" id="SM00418"/>
    </source>
</evidence>
<keyword evidence="4" id="KW-1185">Reference proteome</keyword>
<dbReference type="AlphaFoldDB" id="A0A5D0RKV4"/>
<dbReference type="CDD" id="cd00090">
    <property type="entry name" value="HTH_ARSR"/>
    <property type="match status" value="1"/>
</dbReference>
<proteinExistence type="predicted"/>
<feature type="region of interest" description="Disordered" evidence="1">
    <location>
        <begin position="1"/>
        <end position="20"/>
    </location>
</feature>
<dbReference type="SUPFAM" id="SSF46785">
    <property type="entry name" value="Winged helix' DNA-binding domain"/>
    <property type="match status" value="1"/>
</dbReference>
<dbReference type="EMBL" id="VSIY01000009">
    <property type="protein sequence ID" value="TYB81144.1"/>
    <property type="molecule type" value="Genomic_DNA"/>
</dbReference>
<dbReference type="SMART" id="SM00418">
    <property type="entry name" value="HTH_ARSR"/>
    <property type="match status" value="1"/>
</dbReference>